<keyword evidence="4 8" id="KW-0276">Fatty acid metabolism</keyword>
<dbReference type="PRINTS" id="PR01071">
    <property type="entry name" value="ACOABIOTINCC"/>
</dbReference>
<proteinExistence type="predicted"/>
<dbReference type="PANTHER" id="PTHR45266">
    <property type="entry name" value="OXALOACETATE DECARBOXYLASE ALPHA CHAIN"/>
    <property type="match status" value="1"/>
</dbReference>
<keyword evidence="6 8" id="KW-0275">Fatty acid biosynthesis</keyword>
<gene>
    <name evidence="10" type="primary">accB</name>
</gene>
<evidence type="ECO:0000256" key="7">
    <source>
        <dbReference type="ARBA" id="ARBA00023267"/>
    </source>
</evidence>
<evidence type="ECO:0000256" key="8">
    <source>
        <dbReference type="RuleBase" id="RU364072"/>
    </source>
</evidence>
<dbReference type="GO" id="GO:0006633">
    <property type="term" value="P:fatty acid biosynthetic process"/>
    <property type="evidence" value="ECO:0007669"/>
    <property type="project" value="UniProtKB-UniPathway"/>
</dbReference>
<geneLocation type="chloroplast" evidence="10"/>
<evidence type="ECO:0000256" key="3">
    <source>
        <dbReference type="ARBA" id="ARBA00022516"/>
    </source>
</evidence>
<sequence length="162" mass="18583">MNFHLADLNNLLACTKNNTLDYLHIQIQEKKFEIVVNRHIIQEIKGNIRTFNPIKAQKHLNIEKNLKETIIHTKNDEKNIEYFTIVSPMVGTFYRTPAPGEPCFVEVNDIVNINQTVCIIEAMKLMNEIKAELQGIIVEILVKDGDIVDCGQALMKVETHKL</sequence>
<comment type="subcellular location">
    <subcellularLocation>
        <location evidence="8">Plastid</location>
        <location evidence="8">Chloroplast</location>
    </subcellularLocation>
</comment>
<dbReference type="EMBL" id="KY083065">
    <property type="protein sequence ID" value="ARX95862.1"/>
    <property type="molecule type" value="Genomic_DNA"/>
</dbReference>
<evidence type="ECO:0000313" key="10">
    <source>
        <dbReference type="EMBL" id="ARX95862.1"/>
    </source>
</evidence>
<evidence type="ECO:0000256" key="1">
    <source>
        <dbReference type="ARBA" id="ARBA00005194"/>
    </source>
</evidence>
<organism evidence="10">
    <name type="scientific">Thorea hispida</name>
    <dbReference type="NCBI Taxonomy" id="202687"/>
    <lineage>
        <taxon>Eukaryota</taxon>
        <taxon>Rhodophyta</taxon>
        <taxon>Florideophyceae</taxon>
        <taxon>Nemaliophycidae</taxon>
        <taxon>Thoreales</taxon>
        <taxon>Thoreaceae</taxon>
        <taxon>Thorea</taxon>
    </lineage>
</organism>
<keyword evidence="8 10" id="KW-0150">Chloroplast</keyword>
<keyword evidence="8 10" id="KW-0934">Plastid</keyword>
<dbReference type="NCBIfam" id="TIGR00531">
    <property type="entry name" value="BCCP"/>
    <property type="match status" value="1"/>
</dbReference>
<dbReference type="InterPro" id="IPR050709">
    <property type="entry name" value="Biotin_Carboxyl_Carrier/Decarb"/>
</dbReference>
<evidence type="ECO:0000256" key="4">
    <source>
        <dbReference type="ARBA" id="ARBA00022832"/>
    </source>
</evidence>
<keyword evidence="3 8" id="KW-0444">Lipid biosynthesis</keyword>
<dbReference type="PROSITE" id="PS50968">
    <property type="entry name" value="BIOTINYL_LIPOYL"/>
    <property type="match status" value="1"/>
</dbReference>
<dbReference type="GO" id="GO:0009507">
    <property type="term" value="C:chloroplast"/>
    <property type="evidence" value="ECO:0007669"/>
    <property type="project" value="UniProtKB-SubCell"/>
</dbReference>
<dbReference type="PANTHER" id="PTHR45266:SF3">
    <property type="entry name" value="OXALOACETATE DECARBOXYLASE ALPHA CHAIN"/>
    <property type="match status" value="1"/>
</dbReference>
<dbReference type="GO" id="GO:0009317">
    <property type="term" value="C:acetyl-CoA carboxylase complex"/>
    <property type="evidence" value="ECO:0007669"/>
    <property type="project" value="InterPro"/>
</dbReference>
<evidence type="ECO:0000256" key="6">
    <source>
        <dbReference type="ARBA" id="ARBA00023160"/>
    </source>
</evidence>
<protein>
    <recommendedName>
        <fullName evidence="2 8">Biotin carboxyl carrier protein of acetyl-CoA carboxylase</fullName>
    </recommendedName>
</protein>
<evidence type="ECO:0000256" key="2">
    <source>
        <dbReference type="ARBA" id="ARBA00017562"/>
    </source>
</evidence>
<dbReference type="CDD" id="cd06850">
    <property type="entry name" value="biotinyl_domain"/>
    <property type="match status" value="1"/>
</dbReference>
<feature type="domain" description="Lipoyl-binding" evidence="9">
    <location>
        <begin position="82"/>
        <end position="158"/>
    </location>
</feature>
<dbReference type="UniPathway" id="UPA00094"/>
<reference evidence="10" key="1">
    <citation type="submission" date="2016-11" db="EMBL/GenBank/DDBJ databases">
        <title>Complete Chloroplast Genome of Thorea hispida.</title>
        <authorList>
            <person name="Nan F."/>
            <person name="Xie S."/>
        </authorList>
    </citation>
    <scope>NUCLEOTIDE SEQUENCE</scope>
</reference>
<dbReference type="InterPro" id="IPR001882">
    <property type="entry name" value="Biotin_BS"/>
</dbReference>
<dbReference type="InterPro" id="IPR001249">
    <property type="entry name" value="AcCoA_biotinCC"/>
</dbReference>
<dbReference type="SUPFAM" id="SSF51230">
    <property type="entry name" value="Single hybrid motif"/>
    <property type="match status" value="1"/>
</dbReference>
<evidence type="ECO:0000259" key="9">
    <source>
        <dbReference type="PROSITE" id="PS50968"/>
    </source>
</evidence>
<dbReference type="GO" id="GO:0003989">
    <property type="term" value="F:acetyl-CoA carboxylase activity"/>
    <property type="evidence" value="ECO:0007669"/>
    <property type="project" value="InterPro"/>
</dbReference>
<name>A0A1Z1XAI2_9FLOR</name>
<keyword evidence="5 8" id="KW-0443">Lipid metabolism</keyword>
<dbReference type="Pfam" id="PF00364">
    <property type="entry name" value="Biotin_lipoyl"/>
    <property type="match status" value="1"/>
</dbReference>
<dbReference type="PROSITE" id="PS00188">
    <property type="entry name" value="BIOTIN"/>
    <property type="match status" value="1"/>
</dbReference>
<comment type="pathway">
    <text evidence="1 8">Lipid metabolism; fatty acid biosynthesis.</text>
</comment>
<dbReference type="InterPro" id="IPR000089">
    <property type="entry name" value="Biotin_lipoyl"/>
</dbReference>
<dbReference type="Gene3D" id="2.40.50.100">
    <property type="match status" value="1"/>
</dbReference>
<comment type="function">
    <text evidence="8">This protein is a component of the acetyl coenzyme A carboxylase complex; first, biotin carboxylase catalyzes the carboxylation of the carrier protein and then the transcarboxylase transfers the carboxyl group to form malonyl-CoA.</text>
</comment>
<dbReference type="AlphaFoldDB" id="A0A1Z1XAI2"/>
<accession>A0A1Z1XAI2</accession>
<evidence type="ECO:0000256" key="5">
    <source>
        <dbReference type="ARBA" id="ARBA00023098"/>
    </source>
</evidence>
<dbReference type="InterPro" id="IPR011053">
    <property type="entry name" value="Single_hybrid_motif"/>
</dbReference>
<keyword evidence="7 8" id="KW-0092">Biotin</keyword>